<dbReference type="RefSeq" id="WP_133536088.1">
    <property type="nucleotide sequence ID" value="NZ_SNYH01000004.1"/>
</dbReference>
<dbReference type="SUPFAM" id="SSF117396">
    <property type="entry name" value="TM1631-like"/>
    <property type="match status" value="1"/>
</dbReference>
<dbReference type="OrthoDB" id="9780310at2"/>
<gene>
    <name evidence="1" type="ORF">DFQ07_1894</name>
</gene>
<reference evidence="1 2" key="1">
    <citation type="submission" date="2019-03" db="EMBL/GenBank/DDBJ databases">
        <title>Genomic Encyclopedia of Type Strains, Phase III (KMG-III): the genomes of soil and plant-associated and newly described type strains.</title>
        <authorList>
            <person name="Whitman W."/>
        </authorList>
    </citation>
    <scope>NUCLEOTIDE SEQUENCE [LARGE SCALE GENOMIC DNA]</scope>
    <source>
        <strain evidence="1 2">CECT 8283</strain>
    </source>
</reference>
<dbReference type="PANTHER" id="PTHR30348">
    <property type="entry name" value="UNCHARACTERIZED PROTEIN YECE"/>
    <property type="match status" value="1"/>
</dbReference>
<protein>
    <submittedName>
        <fullName evidence="1">Uncharacterized protein YecE (DUF72 family)</fullName>
    </submittedName>
</protein>
<proteinExistence type="predicted"/>
<dbReference type="AlphaFoldDB" id="A0A4R6TEJ7"/>
<evidence type="ECO:0000313" key="2">
    <source>
        <dbReference type="Proteomes" id="UP000295390"/>
    </source>
</evidence>
<evidence type="ECO:0000313" key="1">
    <source>
        <dbReference type="EMBL" id="TDQ25472.1"/>
    </source>
</evidence>
<dbReference type="Pfam" id="PF01904">
    <property type="entry name" value="DUF72"/>
    <property type="match status" value="1"/>
</dbReference>
<accession>A0A4R6TEJ7</accession>
<dbReference type="PANTHER" id="PTHR30348:SF9">
    <property type="entry name" value="UPF0759 PROTEIN YECE"/>
    <property type="match status" value="1"/>
</dbReference>
<dbReference type="InterPro" id="IPR002763">
    <property type="entry name" value="DUF72"/>
</dbReference>
<sequence length="297" mass="34775">MKFGKVEHPELIDFTLPKIHPKTIEVLSSFEKSEKPNVFVGCAKWNKADLKGFYPRGTKDELEYYSKQFNSIELNATFYRQFPAEQFAKWKAKTPKGFKFFPKLGQEISHWKRLEGVQDAVNIYLDNASNLEEKLGTIFLQMHSNFGPKNFDRLQNFAVSWPKGIPLAIEVRHPDWFQDTVVFDEFTQLLEENNIANVLVDTAGRRDMVHMRLTNNEAFVRYVGANHPTDYTRLDDWIVRLKEWNDLGLQNINFFIHQNLEVESPLLAEYFIKKLNKELGINLKIPNEENNQQMSLL</sequence>
<dbReference type="EMBL" id="SNYH01000004">
    <property type="protein sequence ID" value="TDQ25472.1"/>
    <property type="molecule type" value="Genomic_DNA"/>
</dbReference>
<dbReference type="InterPro" id="IPR036520">
    <property type="entry name" value="UPF0759_sf"/>
</dbReference>
<dbReference type="Gene3D" id="3.20.20.410">
    <property type="entry name" value="Protein of unknown function UPF0759"/>
    <property type="match status" value="1"/>
</dbReference>
<comment type="caution">
    <text evidence="1">The sequence shown here is derived from an EMBL/GenBank/DDBJ whole genome shotgun (WGS) entry which is preliminary data.</text>
</comment>
<organism evidence="1 2">
    <name type="scientific">Tenacibaculum caenipelagi</name>
    <dbReference type="NCBI Taxonomy" id="1325435"/>
    <lineage>
        <taxon>Bacteria</taxon>
        <taxon>Pseudomonadati</taxon>
        <taxon>Bacteroidota</taxon>
        <taxon>Flavobacteriia</taxon>
        <taxon>Flavobacteriales</taxon>
        <taxon>Flavobacteriaceae</taxon>
        <taxon>Tenacibaculum</taxon>
    </lineage>
</organism>
<name>A0A4R6TEJ7_9FLAO</name>
<dbReference type="Proteomes" id="UP000295390">
    <property type="component" value="Unassembled WGS sequence"/>
</dbReference>
<keyword evidence="2" id="KW-1185">Reference proteome</keyword>